<comment type="caution">
    <text evidence="3">The sequence shown here is derived from an EMBL/GenBank/DDBJ whole genome shotgun (WGS) entry which is preliminary data.</text>
</comment>
<feature type="compositionally biased region" description="Polar residues" evidence="1">
    <location>
        <begin position="37"/>
        <end position="46"/>
    </location>
</feature>
<organism evidence="3 4">
    <name type="scientific">Cristinia sonorae</name>
    <dbReference type="NCBI Taxonomy" id="1940300"/>
    <lineage>
        <taxon>Eukaryota</taxon>
        <taxon>Fungi</taxon>
        <taxon>Dikarya</taxon>
        <taxon>Basidiomycota</taxon>
        <taxon>Agaricomycotina</taxon>
        <taxon>Agaricomycetes</taxon>
        <taxon>Agaricomycetidae</taxon>
        <taxon>Agaricales</taxon>
        <taxon>Pleurotineae</taxon>
        <taxon>Stephanosporaceae</taxon>
        <taxon>Cristinia</taxon>
    </lineage>
</organism>
<feature type="region of interest" description="Disordered" evidence="1">
    <location>
        <begin position="27"/>
        <end position="46"/>
    </location>
</feature>
<feature type="compositionally biased region" description="Pro residues" evidence="1">
    <location>
        <begin position="164"/>
        <end position="174"/>
    </location>
</feature>
<keyword evidence="2" id="KW-0472">Membrane</keyword>
<keyword evidence="4" id="KW-1185">Reference proteome</keyword>
<dbReference type="OrthoDB" id="3265603at2759"/>
<reference evidence="3" key="1">
    <citation type="journal article" date="2021" name="New Phytol.">
        <title>Evolutionary innovations through gain and loss of genes in the ectomycorrhizal Boletales.</title>
        <authorList>
            <person name="Wu G."/>
            <person name="Miyauchi S."/>
            <person name="Morin E."/>
            <person name="Kuo A."/>
            <person name="Drula E."/>
            <person name="Varga T."/>
            <person name="Kohler A."/>
            <person name="Feng B."/>
            <person name="Cao Y."/>
            <person name="Lipzen A."/>
            <person name="Daum C."/>
            <person name="Hundley H."/>
            <person name="Pangilinan J."/>
            <person name="Johnson J."/>
            <person name="Barry K."/>
            <person name="LaButti K."/>
            <person name="Ng V."/>
            <person name="Ahrendt S."/>
            <person name="Min B."/>
            <person name="Choi I.G."/>
            <person name="Park H."/>
            <person name="Plett J.M."/>
            <person name="Magnuson J."/>
            <person name="Spatafora J.W."/>
            <person name="Nagy L.G."/>
            <person name="Henrissat B."/>
            <person name="Grigoriev I.V."/>
            <person name="Yang Z.L."/>
            <person name="Xu J."/>
            <person name="Martin F.M."/>
        </authorList>
    </citation>
    <scope>NUCLEOTIDE SEQUENCE</scope>
    <source>
        <strain evidence="3">KKN 215</strain>
    </source>
</reference>
<evidence type="ECO:0000313" key="4">
    <source>
        <dbReference type="Proteomes" id="UP000813824"/>
    </source>
</evidence>
<gene>
    <name evidence="3" type="ORF">BXZ70DRAFT_180623</name>
</gene>
<sequence>MPPWSAMLHQARGVVSEWMLEPVKRAAEASDPPVTQPTPASNNTSNLPRIGGSFGGFIALVVSLAAIVVFSCIAIFILLYKYKPDPYERHYRQTMFGKREASIYETPLGPQGMRAKFKNLIGRGRKSEGWMRTGDGSEEWDASDRHILPGSYGRDSGDSDAPPMDSPFKPPPRAHQPSIRRSDTSESIELSVPNASHTRDRDDVIVPTSTYSDPFTTSHSPPSGEPVNTMAFPTSQEDADHFSVQSPGDGALRSMRKFSGGTKFKEAIDFS</sequence>
<feature type="transmembrane region" description="Helical" evidence="2">
    <location>
        <begin position="54"/>
        <end position="80"/>
    </location>
</feature>
<protein>
    <submittedName>
        <fullName evidence="3">Uncharacterized protein</fullName>
    </submittedName>
</protein>
<dbReference type="Proteomes" id="UP000813824">
    <property type="component" value="Unassembled WGS sequence"/>
</dbReference>
<name>A0A8K0XQ42_9AGAR</name>
<feature type="region of interest" description="Disordered" evidence="1">
    <location>
        <begin position="126"/>
        <end position="232"/>
    </location>
</feature>
<feature type="compositionally biased region" description="Polar residues" evidence="1">
    <location>
        <begin position="185"/>
        <end position="196"/>
    </location>
</feature>
<evidence type="ECO:0000256" key="2">
    <source>
        <dbReference type="SAM" id="Phobius"/>
    </source>
</evidence>
<proteinExistence type="predicted"/>
<keyword evidence="2" id="KW-1133">Transmembrane helix</keyword>
<keyword evidence="2" id="KW-0812">Transmembrane</keyword>
<evidence type="ECO:0000256" key="1">
    <source>
        <dbReference type="SAM" id="MobiDB-lite"/>
    </source>
</evidence>
<evidence type="ECO:0000313" key="3">
    <source>
        <dbReference type="EMBL" id="KAH8100289.1"/>
    </source>
</evidence>
<dbReference type="EMBL" id="JAEVFJ010000016">
    <property type="protein sequence ID" value="KAH8100289.1"/>
    <property type="molecule type" value="Genomic_DNA"/>
</dbReference>
<accession>A0A8K0XQ42</accession>
<dbReference type="AlphaFoldDB" id="A0A8K0XQ42"/>
<feature type="compositionally biased region" description="Polar residues" evidence="1">
    <location>
        <begin position="207"/>
        <end position="221"/>
    </location>
</feature>